<evidence type="ECO:0000256" key="2">
    <source>
        <dbReference type="ARBA" id="ARBA00022692"/>
    </source>
</evidence>
<comment type="subcellular location">
    <subcellularLocation>
        <location evidence="1">Endomembrane system</location>
        <topology evidence="1">Multi-pass membrane protein</topology>
    </subcellularLocation>
</comment>
<dbReference type="AlphaFoldDB" id="A0A177C098"/>
<feature type="transmembrane region" description="Helical" evidence="5">
    <location>
        <begin position="134"/>
        <end position="154"/>
    </location>
</feature>
<dbReference type="InterPro" id="IPR006838">
    <property type="entry name" value="ADTRP_AIG1"/>
</dbReference>
<dbReference type="GeneID" id="28762880"/>
<feature type="transmembrane region" description="Helical" evidence="5">
    <location>
        <begin position="209"/>
        <end position="230"/>
    </location>
</feature>
<dbReference type="PANTHER" id="PTHR10989">
    <property type="entry name" value="ANDROGEN-INDUCED PROTEIN 1-RELATED"/>
    <property type="match status" value="1"/>
</dbReference>
<dbReference type="GO" id="GO:0016020">
    <property type="term" value="C:membrane"/>
    <property type="evidence" value="ECO:0007669"/>
    <property type="project" value="InterPro"/>
</dbReference>
<evidence type="ECO:0000313" key="7">
    <source>
        <dbReference type="Proteomes" id="UP000077069"/>
    </source>
</evidence>
<evidence type="ECO:0000313" key="6">
    <source>
        <dbReference type="EMBL" id="OAG00319.1"/>
    </source>
</evidence>
<keyword evidence="3 5" id="KW-1133">Transmembrane helix</keyword>
<evidence type="ECO:0000256" key="3">
    <source>
        <dbReference type="ARBA" id="ARBA00022989"/>
    </source>
</evidence>
<evidence type="ECO:0008006" key="8">
    <source>
        <dbReference type="Google" id="ProtNLM"/>
    </source>
</evidence>
<sequence length="251" mass="28136">MSAFRVADELKRRHPLQRLDAPSKGISGAAHVIGLVSFYRSFKFLVDNPNIINYSFGWHLQYLTVLGLSISTTCFTIGLLADMTSSQQLFTLKNYLALVAAPIEIIISMLYWGLRAIDRELVIPPDLPTPPVMADLGFHLFPTLLLSLDALFLSPPWPTSPINPRASTLSLMISTAIAFLYWFWIELCHSRNGFYPYPIFALLNTTQRIGLFALSGVAMWAAGAGLRWCYRVVNGIERDTVIEHGEDKKSK</sequence>
<proteinExistence type="predicted"/>
<reference evidence="6 7" key="1">
    <citation type="submission" date="2016-05" db="EMBL/GenBank/DDBJ databases">
        <title>Comparative analysis of secretome profiles of manganese(II)-oxidizing ascomycete fungi.</title>
        <authorList>
            <consortium name="DOE Joint Genome Institute"/>
            <person name="Zeiner C.A."/>
            <person name="Purvine S.O."/>
            <person name="Zink E.M."/>
            <person name="Wu S."/>
            <person name="Pasa-Tolic L."/>
            <person name="Chaput D.L."/>
            <person name="Haridas S."/>
            <person name="Grigoriev I.V."/>
            <person name="Santelli C.M."/>
            <person name="Hansel C.M."/>
        </authorList>
    </citation>
    <scope>NUCLEOTIDE SEQUENCE [LARGE SCALE GENOMIC DNA]</scope>
    <source>
        <strain evidence="6 7">AP3s5-JAC2a</strain>
    </source>
</reference>
<protein>
    <recommendedName>
        <fullName evidence="8">FAR-17a/AIG1-like protein</fullName>
    </recommendedName>
</protein>
<name>A0A177C098_9PLEO</name>
<dbReference type="Pfam" id="PF04750">
    <property type="entry name" value="Far-17a_AIG1"/>
    <property type="match status" value="1"/>
</dbReference>
<dbReference type="EMBL" id="KV441559">
    <property type="protein sequence ID" value="OAG00319.1"/>
    <property type="molecule type" value="Genomic_DNA"/>
</dbReference>
<gene>
    <name evidence="6" type="ORF">CC84DRAFT_1168435</name>
</gene>
<evidence type="ECO:0000256" key="4">
    <source>
        <dbReference type="ARBA" id="ARBA00023136"/>
    </source>
</evidence>
<evidence type="ECO:0000256" key="5">
    <source>
        <dbReference type="SAM" id="Phobius"/>
    </source>
</evidence>
<feature type="transmembrane region" description="Helical" evidence="5">
    <location>
        <begin position="62"/>
        <end position="83"/>
    </location>
</feature>
<feature type="transmembrane region" description="Helical" evidence="5">
    <location>
        <begin position="95"/>
        <end position="114"/>
    </location>
</feature>
<keyword evidence="4 5" id="KW-0472">Membrane</keyword>
<dbReference type="GO" id="GO:0012505">
    <property type="term" value="C:endomembrane system"/>
    <property type="evidence" value="ECO:0007669"/>
    <property type="project" value="UniProtKB-SubCell"/>
</dbReference>
<organism evidence="6 7">
    <name type="scientific">Paraphaeosphaeria sporulosa</name>
    <dbReference type="NCBI Taxonomy" id="1460663"/>
    <lineage>
        <taxon>Eukaryota</taxon>
        <taxon>Fungi</taxon>
        <taxon>Dikarya</taxon>
        <taxon>Ascomycota</taxon>
        <taxon>Pezizomycotina</taxon>
        <taxon>Dothideomycetes</taxon>
        <taxon>Pleosporomycetidae</taxon>
        <taxon>Pleosporales</taxon>
        <taxon>Massarineae</taxon>
        <taxon>Didymosphaeriaceae</taxon>
        <taxon>Paraphaeosphaeria</taxon>
    </lineage>
</organism>
<feature type="transmembrane region" description="Helical" evidence="5">
    <location>
        <begin position="166"/>
        <end position="185"/>
    </location>
</feature>
<evidence type="ECO:0000256" key="1">
    <source>
        <dbReference type="ARBA" id="ARBA00004127"/>
    </source>
</evidence>
<dbReference type="OrthoDB" id="1898221at2759"/>
<dbReference type="PANTHER" id="PTHR10989:SF16">
    <property type="entry name" value="AT02829P-RELATED"/>
    <property type="match status" value="1"/>
</dbReference>
<keyword evidence="7" id="KW-1185">Reference proteome</keyword>
<dbReference type="Proteomes" id="UP000077069">
    <property type="component" value="Unassembled WGS sequence"/>
</dbReference>
<dbReference type="InParanoid" id="A0A177C098"/>
<feature type="transmembrane region" description="Helical" evidence="5">
    <location>
        <begin position="21"/>
        <end position="42"/>
    </location>
</feature>
<accession>A0A177C098</accession>
<dbReference type="RefSeq" id="XP_018030684.1">
    <property type="nucleotide sequence ID" value="XM_018179394.1"/>
</dbReference>
<keyword evidence="2 5" id="KW-0812">Transmembrane</keyword>
<dbReference type="STRING" id="1460663.A0A177C098"/>